<organism evidence="2 3">
    <name type="scientific">Pseudoalteromonas ruthenica</name>
    <dbReference type="NCBI Taxonomy" id="151081"/>
    <lineage>
        <taxon>Bacteria</taxon>
        <taxon>Pseudomonadati</taxon>
        <taxon>Pseudomonadota</taxon>
        <taxon>Gammaproteobacteria</taxon>
        <taxon>Alteromonadales</taxon>
        <taxon>Pseudoalteromonadaceae</taxon>
        <taxon>Pseudoalteromonas</taxon>
    </lineage>
</organism>
<dbReference type="GeneID" id="58230542"/>
<dbReference type="RefSeq" id="WP_082079271.1">
    <property type="nucleotide sequence ID" value="NZ_CP023396.1"/>
</dbReference>
<proteinExistence type="predicted"/>
<dbReference type="OrthoDB" id="5566524at2"/>
<accession>A0A5S3Z9A0</accession>
<evidence type="ECO:0000313" key="3">
    <source>
        <dbReference type="Proteomes" id="UP000305874"/>
    </source>
</evidence>
<reference evidence="2 3" key="1">
    <citation type="submission" date="2017-12" db="EMBL/GenBank/DDBJ databases">
        <authorList>
            <person name="Paulsen S."/>
            <person name="Gram L.K."/>
        </authorList>
    </citation>
    <scope>NUCLEOTIDE SEQUENCE [LARGE SCALE GENOMIC DNA]</scope>
    <source>
        <strain evidence="2 3">S2897</strain>
    </source>
</reference>
<dbReference type="EMBL" id="PNCG01000002">
    <property type="protein sequence ID" value="TMP88177.1"/>
    <property type="molecule type" value="Genomic_DNA"/>
</dbReference>
<evidence type="ECO:0000313" key="2">
    <source>
        <dbReference type="EMBL" id="TMP88177.1"/>
    </source>
</evidence>
<keyword evidence="1" id="KW-0732">Signal</keyword>
<feature type="signal peptide" evidence="1">
    <location>
        <begin position="1"/>
        <end position="19"/>
    </location>
</feature>
<feature type="chain" id="PRO_5024408857" evidence="1">
    <location>
        <begin position="20"/>
        <end position="268"/>
    </location>
</feature>
<dbReference type="AlphaFoldDB" id="A0A5S3Z9A0"/>
<dbReference type="Pfam" id="PF10972">
    <property type="entry name" value="CsiV"/>
    <property type="match status" value="1"/>
</dbReference>
<gene>
    <name evidence="2" type="ORF">CWC05_01690</name>
</gene>
<protein>
    <submittedName>
        <fullName evidence="2">Uncharacterized protein</fullName>
    </submittedName>
</protein>
<comment type="caution">
    <text evidence="2">The sequence shown here is derived from an EMBL/GenBank/DDBJ whole genome shotgun (WGS) entry which is preliminary data.</text>
</comment>
<dbReference type="Proteomes" id="UP000305874">
    <property type="component" value="Unassembled WGS sequence"/>
</dbReference>
<reference evidence="3" key="2">
    <citation type="submission" date="2019-06" db="EMBL/GenBank/DDBJ databases">
        <title>Co-occurence of chitin degradation, pigmentation and bioactivity in marine Pseudoalteromonas.</title>
        <authorList>
            <person name="Sonnenschein E.C."/>
            <person name="Bech P.K."/>
        </authorList>
    </citation>
    <scope>NUCLEOTIDE SEQUENCE [LARGE SCALE GENOMIC DNA]</scope>
    <source>
        <strain evidence="3">S2897</strain>
    </source>
</reference>
<sequence>MIRIMATLMAACFSSLSYAADGRWFEIEVLVFSQPDALISETLANDNAKLDDYHSNDDIITEGYITTLTKQCLAGQIDPPTTPAKPLLASDNQVSAACEYSKEDFSALTRLPQVVDGEVYEHTDTPYVLAQSQLQFSDKRDQLARIGRQVLLHTGWRFPGQSKRTAPKFRLYGGELIARVPKNVPNSADFLSPIRPEYNLIWQLDGFLKVHLNHYLYITSALTLRQTGDTETHLSGEFSQFRRVISGEIHYFDHPQLGMLVQIRRFNH</sequence>
<evidence type="ECO:0000256" key="1">
    <source>
        <dbReference type="SAM" id="SignalP"/>
    </source>
</evidence>
<name>A0A5S3Z9A0_9GAMM</name>
<dbReference type="InterPro" id="IPR021241">
    <property type="entry name" value="CsiV"/>
</dbReference>